<protein>
    <submittedName>
        <fullName evidence="1">Uncharacterized protein</fullName>
    </submittedName>
</protein>
<reference evidence="2" key="1">
    <citation type="journal article" date="2023" name="Hortic. Res.">
        <title>A chromosome-level phased genome enabling allele-level studies in sweet orange: a case study on citrus Huanglongbing tolerance.</title>
        <authorList>
            <person name="Wu B."/>
            <person name="Yu Q."/>
            <person name="Deng Z."/>
            <person name="Duan Y."/>
            <person name="Luo F."/>
            <person name="Gmitter F. Jr."/>
        </authorList>
    </citation>
    <scope>NUCLEOTIDE SEQUENCE [LARGE SCALE GENOMIC DNA]</scope>
    <source>
        <strain evidence="2">cv. Valencia</strain>
    </source>
</reference>
<dbReference type="Proteomes" id="UP000829398">
    <property type="component" value="Chromosome 8"/>
</dbReference>
<keyword evidence="2" id="KW-1185">Reference proteome</keyword>
<gene>
    <name evidence="1" type="ORF">KPL71_024383</name>
</gene>
<accession>A0ACB8IR48</accession>
<evidence type="ECO:0000313" key="2">
    <source>
        <dbReference type="Proteomes" id="UP000829398"/>
    </source>
</evidence>
<name>A0ACB8IR48_CITSI</name>
<sequence length="292" mass="33978">MASDDFDGDDKAEWSSRSEGIFIRILHKHVKMGELDSKTTFIKRHWCVIDDELFAETNKSYTIPKLKSKFNRLRKKYREFSDLIKHPGFDWNPVTNTITAPDSVWAAYVKSVPGVKPYRKKGLENYHILGEIFSGNTATSQMHLSLSQLSPTSDDERELSENLIKSRVHVDAPKDDDLMDLAVECRKEKRVRRSLDQTSEHIPKLWDKLERYLEICTKVVIQKLEKINEKSCEPSPKTEMYSIQQCIDAVEAMGDVDNDTFNKLMEKIVDLEWRKIFLSMTDDRKRAWLASL</sequence>
<proteinExistence type="predicted"/>
<evidence type="ECO:0000313" key="1">
    <source>
        <dbReference type="EMBL" id="KAH9699508.1"/>
    </source>
</evidence>
<dbReference type="EMBL" id="CM039177">
    <property type="protein sequence ID" value="KAH9699508.1"/>
    <property type="molecule type" value="Genomic_DNA"/>
</dbReference>
<comment type="caution">
    <text evidence="1">The sequence shown here is derived from an EMBL/GenBank/DDBJ whole genome shotgun (WGS) entry which is preliminary data.</text>
</comment>
<organism evidence="1 2">
    <name type="scientific">Citrus sinensis</name>
    <name type="common">Sweet orange</name>
    <name type="synonym">Citrus aurantium var. sinensis</name>
    <dbReference type="NCBI Taxonomy" id="2711"/>
    <lineage>
        <taxon>Eukaryota</taxon>
        <taxon>Viridiplantae</taxon>
        <taxon>Streptophyta</taxon>
        <taxon>Embryophyta</taxon>
        <taxon>Tracheophyta</taxon>
        <taxon>Spermatophyta</taxon>
        <taxon>Magnoliopsida</taxon>
        <taxon>eudicotyledons</taxon>
        <taxon>Gunneridae</taxon>
        <taxon>Pentapetalae</taxon>
        <taxon>rosids</taxon>
        <taxon>malvids</taxon>
        <taxon>Sapindales</taxon>
        <taxon>Rutaceae</taxon>
        <taxon>Aurantioideae</taxon>
        <taxon>Citrus</taxon>
    </lineage>
</organism>